<dbReference type="InParanoid" id="G5BBJ8"/>
<dbReference type="Proteomes" id="UP000006813">
    <property type="component" value="Unassembled WGS sequence"/>
</dbReference>
<organism evidence="1 2">
    <name type="scientific">Heterocephalus glaber</name>
    <name type="common">Naked mole rat</name>
    <dbReference type="NCBI Taxonomy" id="10181"/>
    <lineage>
        <taxon>Eukaryota</taxon>
        <taxon>Metazoa</taxon>
        <taxon>Chordata</taxon>
        <taxon>Craniata</taxon>
        <taxon>Vertebrata</taxon>
        <taxon>Euteleostomi</taxon>
        <taxon>Mammalia</taxon>
        <taxon>Eutheria</taxon>
        <taxon>Euarchontoglires</taxon>
        <taxon>Glires</taxon>
        <taxon>Rodentia</taxon>
        <taxon>Hystricomorpha</taxon>
        <taxon>Bathyergidae</taxon>
        <taxon>Heterocephalus</taxon>
    </lineage>
</organism>
<dbReference type="STRING" id="10181.G5BBJ8"/>
<accession>G5BBJ8</accession>
<dbReference type="EMBL" id="JH169418">
    <property type="protein sequence ID" value="EHB06659.1"/>
    <property type="molecule type" value="Genomic_DNA"/>
</dbReference>
<evidence type="ECO:0000313" key="1">
    <source>
        <dbReference type="EMBL" id="EHB06659.1"/>
    </source>
</evidence>
<dbReference type="AlphaFoldDB" id="G5BBJ8"/>
<dbReference type="Pfam" id="PF13855">
    <property type="entry name" value="LRR_8"/>
    <property type="match status" value="1"/>
</dbReference>
<name>G5BBJ8_HETGA</name>
<dbReference type="Gene3D" id="3.80.10.10">
    <property type="entry name" value="Ribonuclease Inhibitor"/>
    <property type="match status" value="1"/>
</dbReference>
<reference evidence="1 2" key="1">
    <citation type="journal article" date="2011" name="Nature">
        <title>Genome sequencing reveals insights into physiology and longevity of the naked mole rat.</title>
        <authorList>
            <person name="Kim E.B."/>
            <person name="Fang X."/>
            <person name="Fushan A.A."/>
            <person name="Huang Z."/>
            <person name="Lobanov A.V."/>
            <person name="Han L."/>
            <person name="Marino S.M."/>
            <person name="Sun X."/>
            <person name="Turanov A.A."/>
            <person name="Yang P."/>
            <person name="Yim S.H."/>
            <person name="Zhao X."/>
            <person name="Kasaikina M.V."/>
            <person name="Stoletzki N."/>
            <person name="Peng C."/>
            <person name="Polak P."/>
            <person name="Xiong Z."/>
            <person name="Kiezun A."/>
            <person name="Zhu Y."/>
            <person name="Chen Y."/>
            <person name="Kryukov G.V."/>
            <person name="Zhang Q."/>
            <person name="Peshkin L."/>
            <person name="Yang L."/>
            <person name="Bronson R.T."/>
            <person name="Buffenstein R."/>
            <person name="Wang B."/>
            <person name="Han C."/>
            <person name="Li Q."/>
            <person name="Chen L."/>
            <person name="Zhao W."/>
            <person name="Sunyaev S.R."/>
            <person name="Park T.J."/>
            <person name="Zhang G."/>
            <person name="Wang J."/>
            <person name="Gladyshev V.N."/>
        </authorList>
    </citation>
    <scope>NUCLEOTIDE SEQUENCE [LARGE SCALE GENOMIC DNA]</scope>
</reference>
<proteinExistence type="predicted"/>
<dbReference type="InterPro" id="IPR032675">
    <property type="entry name" value="LRR_dom_sf"/>
</dbReference>
<dbReference type="InterPro" id="IPR001611">
    <property type="entry name" value="Leu-rich_rpt"/>
</dbReference>
<gene>
    <name evidence="1" type="ORF">GW7_08767</name>
</gene>
<dbReference type="SUPFAM" id="SSF52058">
    <property type="entry name" value="L domain-like"/>
    <property type="match status" value="1"/>
</dbReference>
<protein>
    <submittedName>
        <fullName evidence="1">Uncharacterized protein</fullName>
    </submittedName>
</protein>
<sequence>MAQDFQDLRDLKHLILDNVLSLFEAGPCRAVLCCPLLSSARRVAARAGRGGVGGRSRSSAPLHGLPETLPRLGLKGNAVRDVAEQELRGLKQLQVLNLRNSEISALELRALAGLQRLLHLCLDGHPWHCACALLRGTLSKCEGTLDTGLNVSTQDIWCGSPGMLERGNMQDYTLHTFCDDCGRRWSGQARSMAWDWAKA</sequence>
<evidence type="ECO:0000313" key="2">
    <source>
        <dbReference type="Proteomes" id="UP000006813"/>
    </source>
</evidence>